<evidence type="ECO:0000313" key="2">
    <source>
        <dbReference type="Proteomes" id="UP000629619"/>
    </source>
</evidence>
<dbReference type="EMBL" id="BOMW01000064">
    <property type="protein sequence ID" value="GIF08487.1"/>
    <property type="molecule type" value="Genomic_DNA"/>
</dbReference>
<dbReference type="RefSeq" id="WP_203683844.1">
    <property type="nucleotide sequence ID" value="NZ_BOMW01000064.1"/>
</dbReference>
<protein>
    <submittedName>
        <fullName evidence="1">Enediyne biosynthesis protein</fullName>
    </submittedName>
</protein>
<dbReference type="Pfam" id="PF08012">
    <property type="entry name" value="DUF1702"/>
    <property type="match status" value="1"/>
</dbReference>
<accession>A0A919NC54</accession>
<dbReference type="Proteomes" id="UP000629619">
    <property type="component" value="Unassembled WGS sequence"/>
</dbReference>
<reference evidence="1" key="1">
    <citation type="submission" date="2021-01" db="EMBL/GenBank/DDBJ databases">
        <title>Whole genome shotgun sequence of Actinoplanes siamensis NBRC 109076.</title>
        <authorList>
            <person name="Komaki H."/>
            <person name="Tamura T."/>
        </authorList>
    </citation>
    <scope>NUCLEOTIDE SEQUENCE</scope>
    <source>
        <strain evidence="1">NBRC 109076</strain>
    </source>
</reference>
<keyword evidence="2" id="KW-1185">Reference proteome</keyword>
<evidence type="ECO:0000313" key="1">
    <source>
        <dbReference type="EMBL" id="GIF08487.1"/>
    </source>
</evidence>
<dbReference type="InterPro" id="IPR012964">
    <property type="entry name" value="DUF1702"/>
</dbReference>
<sequence>MTGILGAFRRRLFTPGAVETKLETRGFHFKNAVARDNLETIGETFLEGLGNACEVSCPDDVLEPLQAVPVRYRGFAYEGAAMGFAIRDALPVGRRDHIRRFLDGSGDPHLYMALIGVGWAMARLPRPLWRRIMPADPLLNWLALDGYGFHQAYFRTDRYVREHYRETEFGWPADTTGTYAGRAIDQGIGRALWFVGGCDATVVAGLVEGYPADRRAELYSGAGLAATYAGGADDAELKWFLDRAGDHRAQVAQGSAFAASARVRAGLVVPHNEAANRVLCGMSTAEAAQLCDRERPRDGAARGGTPAYEVWRQRVAGQFVSLGRN</sequence>
<name>A0A919NC54_9ACTN</name>
<gene>
    <name evidence="1" type="ORF">Asi03nite_60250</name>
</gene>
<comment type="caution">
    <text evidence="1">The sequence shown here is derived from an EMBL/GenBank/DDBJ whole genome shotgun (WGS) entry which is preliminary data.</text>
</comment>
<organism evidence="1 2">
    <name type="scientific">Actinoplanes siamensis</name>
    <dbReference type="NCBI Taxonomy" id="1223317"/>
    <lineage>
        <taxon>Bacteria</taxon>
        <taxon>Bacillati</taxon>
        <taxon>Actinomycetota</taxon>
        <taxon>Actinomycetes</taxon>
        <taxon>Micromonosporales</taxon>
        <taxon>Micromonosporaceae</taxon>
        <taxon>Actinoplanes</taxon>
    </lineage>
</organism>
<proteinExistence type="predicted"/>
<dbReference type="AlphaFoldDB" id="A0A919NC54"/>